<feature type="compositionally biased region" description="Basic residues" evidence="1">
    <location>
        <begin position="64"/>
        <end position="83"/>
    </location>
</feature>
<dbReference type="EMBL" id="BKCP01010514">
    <property type="protein sequence ID" value="GER52757.1"/>
    <property type="molecule type" value="Genomic_DNA"/>
</dbReference>
<sequence length="295" mass="31425">MDGAQIDGKVVRAKFTLPERKKIPSPSKAVATTSRRDGPKSEDAAAADGEKDGAPKRPREASPRRKPPSPPRRRSPIARRGSPRRGPPDSPPPRRRQDSPPRRRPDSPYRRGGSPPPRRRPGSPAARGRSPSSPPRRFRSPARFDFRIVLQIAGISKKDARRKSCSPAISSTKTKVPKTCSKSSTKVSYWSPTTQSLPCEEATSFSITIPLSKETHVILCAEAGAHHLDVVDNLILHHLAHAGDLAGYQGAVVLGGPSEVEVLAAAGAGAGAAAGARAAHPLQPVSLKSVDELKA</sequence>
<feature type="compositionally biased region" description="Basic and acidic residues" evidence="1">
    <location>
        <begin position="34"/>
        <end position="63"/>
    </location>
</feature>
<keyword evidence="3" id="KW-1185">Reference proteome</keyword>
<dbReference type="AlphaFoldDB" id="A0A5A7R7T2"/>
<evidence type="ECO:0000256" key="1">
    <source>
        <dbReference type="SAM" id="MobiDB-lite"/>
    </source>
</evidence>
<evidence type="ECO:0000313" key="3">
    <source>
        <dbReference type="Proteomes" id="UP000325081"/>
    </source>
</evidence>
<evidence type="ECO:0000313" key="2">
    <source>
        <dbReference type="EMBL" id="GER52757.1"/>
    </source>
</evidence>
<organism evidence="2 3">
    <name type="scientific">Striga asiatica</name>
    <name type="common">Asiatic witchweed</name>
    <name type="synonym">Buchnera asiatica</name>
    <dbReference type="NCBI Taxonomy" id="4170"/>
    <lineage>
        <taxon>Eukaryota</taxon>
        <taxon>Viridiplantae</taxon>
        <taxon>Streptophyta</taxon>
        <taxon>Embryophyta</taxon>
        <taxon>Tracheophyta</taxon>
        <taxon>Spermatophyta</taxon>
        <taxon>Magnoliopsida</taxon>
        <taxon>eudicotyledons</taxon>
        <taxon>Gunneridae</taxon>
        <taxon>Pentapetalae</taxon>
        <taxon>asterids</taxon>
        <taxon>lamiids</taxon>
        <taxon>Lamiales</taxon>
        <taxon>Orobanchaceae</taxon>
        <taxon>Buchnereae</taxon>
        <taxon>Striga</taxon>
    </lineage>
</organism>
<gene>
    <name evidence="2" type="ORF">STAS_30236</name>
</gene>
<dbReference type="OrthoDB" id="252020at2759"/>
<feature type="region of interest" description="Disordered" evidence="1">
    <location>
        <begin position="17"/>
        <end position="142"/>
    </location>
</feature>
<comment type="caution">
    <text evidence="2">The sequence shown here is derived from an EMBL/GenBank/DDBJ whole genome shotgun (WGS) entry which is preliminary data.</text>
</comment>
<name>A0A5A7R7T2_STRAF</name>
<feature type="compositionally biased region" description="Low complexity" evidence="1">
    <location>
        <begin position="122"/>
        <end position="131"/>
    </location>
</feature>
<reference evidence="3" key="1">
    <citation type="journal article" date="2019" name="Curr. Biol.">
        <title>Genome Sequence of Striga asiatica Provides Insight into the Evolution of Plant Parasitism.</title>
        <authorList>
            <person name="Yoshida S."/>
            <person name="Kim S."/>
            <person name="Wafula E.K."/>
            <person name="Tanskanen J."/>
            <person name="Kim Y.M."/>
            <person name="Honaas L."/>
            <person name="Yang Z."/>
            <person name="Spallek T."/>
            <person name="Conn C.E."/>
            <person name="Ichihashi Y."/>
            <person name="Cheong K."/>
            <person name="Cui S."/>
            <person name="Der J.P."/>
            <person name="Gundlach H."/>
            <person name="Jiao Y."/>
            <person name="Hori C."/>
            <person name="Ishida J.K."/>
            <person name="Kasahara H."/>
            <person name="Kiba T."/>
            <person name="Kim M.S."/>
            <person name="Koo N."/>
            <person name="Laohavisit A."/>
            <person name="Lee Y.H."/>
            <person name="Lumba S."/>
            <person name="McCourt P."/>
            <person name="Mortimer J.C."/>
            <person name="Mutuku J.M."/>
            <person name="Nomura T."/>
            <person name="Sasaki-Sekimoto Y."/>
            <person name="Seto Y."/>
            <person name="Wang Y."/>
            <person name="Wakatake T."/>
            <person name="Sakakibara H."/>
            <person name="Demura T."/>
            <person name="Yamaguchi S."/>
            <person name="Yoneyama K."/>
            <person name="Manabe R.I."/>
            <person name="Nelson D.C."/>
            <person name="Schulman A.H."/>
            <person name="Timko M.P."/>
            <person name="dePamphilis C.W."/>
            <person name="Choi D."/>
            <person name="Shirasu K."/>
        </authorList>
    </citation>
    <scope>NUCLEOTIDE SEQUENCE [LARGE SCALE GENOMIC DNA]</scope>
    <source>
        <strain evidence="3">cv. UVA1</strain>
    </source>
</reference>
<accession>A0A5A7R7T2</accession>
<dbReference type="Proteomes" id="UP000325081">
    <property type="component" value="Unassembled WGS sequence"/>
</dbReference>
<protein>
    <submittedName>
        <fullName evidence="2">Arginine/serine-rich 45 protein</fullName>
    </submittedName>
</protein>
<proteinExistence type="predicted"/>
<feature type="compositionally biased region" description="Basic and acidic residues" evidence="1">
    <location>
        <begin position="95"/>
        <end position="109"/>
    </location>
</feature>